<evidence type="ECO:0000256" key="5">
    <source>
        <dbReference type="ARBA" id="ARBA00022989"/>
    </source>
</evidence>
<evidence type="ECO:0000256" key="4">
    <source>
        <dbReference type="ARBA" id="ARBA00022692"/>
    </source>
</evidence>
<comment type="caution">
    <text evidence="10">The sequence shown here is derived from an EMBL/GenBank/DDBJ whole genome shotgun (WGS) entry which is preliminary data.</text>
</comment>
<evidence type="ECO:0000313" key="10">
    <source>
        <dbReference type="EMBL" id="MFB9835897.1"/>
    </source>
</evidence>
<dbReference type="PANTHER" id="PTHR23513:SF9">
    <property type="entry name" value="ENTEROBACTIN EXPORTER ENTS"/>
    <property type="match status" value="1"/>
</dbReference>
<keyword evidence="3" id="KW-1003">Cell membrane</keyword>
<dbReference type="InterPro" id="IPR010290">
    <property type="entry name" value="TM_effector"/>
</dbReference>
<evidence type="ECO:0000256" key="1">
    <source>
        <dbReference type="ARBA" id="ARBA00004429"/>
    </source>
</evidence>
<proteinExistence type="predicted"/>
<feature type="transmembrane region" description="Helical" evidence="8">
    <location>
        <begin position="82"/>
        <end position="103"/>
    </location>
</feature>
<dbReference type="SUPFAM" id="SSF103473">
    <property type="entry name" value="MFS general substrate transporter"/>
    <property type="match status" value="1"/>
</dbReference>
<dbReference type="PROSITE" id="PS50850">
    <property type="entry name" value="MFS"/>
    <property type="match status" value="1"/>
</dbReference>
<feature type="transmembrane region" description="Helical" evidence="8">
    <location>
        <begin position="207"/>
        <end position="230"/>
    </location>
</feature>
<gene>
    <name evidence="10" type="ORF">ACFFNX_27315</name>
</gene>
<feature type="transmembrane region" description="Helical" evidence="8">
    <location>
        <begin position="141"/>
        <end position="159"/>
    </location>
</feature>
<evidence type="ECO:0000256" key="3">
    <source>
        <dbReference type="ARBA" id="ARBA00022475"/>
    </source>
</evidence>
<comment type="subcellular location">
    <subcellularLocation>
        <location evidence="1">Cell inner membrane</location>
        <topology evidence="1">Multi-pass membrane protein</topology>
    </subcellularLocation>
</comment>
<dbReference type="Proteomes" id="UP001589627">
    <property type="component" value="Unassembled WGS sequence"/>
</dbReference>
<evidence type="ECO:0000256" key="8">
    <source>
        <dbReference type="SAM" id="Phobius"/>
    </source>
</evidence>
<keyword evidence="11" id="KW-1185">Reference proteome</keyword>
<feature type="transmembrane region" description="Helical" evidence="8">
    <location>
        <begin position="292"/>
        <end position="313"/>
    </location>
</feature>
<keyword evidence="5 8" id="KW-1133">Transmembrane helix</keyword>
<keyword evidence="2" id="KW-0813">Transport</keyword>
<feature type="region of interest" description="Disordered" evidence="7">
    <location>
        <begin position="1"/>
        <end position="24"/>
    </location>
</feature>
<dbReference type="InterPro" id="IPR020846">
    <property type="entry name" value="MFS_dom"/>
</dbReference>
<protein>
    <submittedName>
        <fullName evidence="10">MFS transporter</fullName>
    </submittedName>
</protein>
<evidence type="ECO:0000256" key="6">
    <source>
        <dbReference type="ARBA" id="ARBA00023136"/>
    </source>
</evidence>
<reference evidence="10 11" key="1">
    <citation type="submission" date="2024-09" db="EMBL/GenBank/DDBJ databases">
        <authorList>
            <person name="Sun Q."/>
            <person name="Mori K."/>
        </authorList>
    </citation>
    <scope>NUCLEOTIDE SEQUENCE [LARGE SCALE GENOMIC DNA]</scope>
    <source>
        <strain evidence="10 11">TBRC 0563</strain>
    </source>
</reference>
<organism evidence="10 11">
    <name type="scientific">Actinoallomurus acaciae</name>
    <dbReference type="NCBI Taxonomy" id="502577"/>
    <lineage>
        <taxon>Bacteria</taxon>
        <taxon>Bacillati</taxon>
        <taxon>Actinomycetota</taxon>
        <taxon>Actinomycetes</taxon>
        <taxon>Streptosporangiales</taxon>
        <taxon>Thermomonosporaceae</taxon>
        <taxon>Actinoallomurus</taxon>
    </lineage>
</organism>
<feature type="transmembrane region" description="Helical" evidence="8">
    <location>
        <begin position="251"/>
        <end position="272"/>
    </location>
</feature>
<feature type="transmembrane region" description="Helical" evidence="8">
    <location>
        <begin position="320"/>
        <end position="337"/>
    </location>
</feature>
<name>A0ABV5YN84_9ACTN</name>
<evidence type="ECO:0000259" key="9">
    <source>
        <dbReference type="PROSITE" id="PS50850"/>
    </source>
</evidence>
<feature type="domain" description="Major facilitator superfamily (MFS) profile" evidence="9">
    <location>
        <begin position="249"/>
        <end position="448"/>
    </location>
</feature>
<dbReference type="Gene3D" id="1.20.1250.20">
    <property type="entry name" value="MFS general substrate transporter like domains"/>
    <property type="match status" value="1"/>
</dbReference>
<dbReference type="RefSeq" id="WP_378208261.1">
    <property type="nucleotide sequence ID" value="NZ_JBHLZP010000235.1"/>
</dbReference>
<dbReference type="PANTHER" id="PTHR23513">
    <property type="entry name" value="INTEGRAL MEMBRANE EFFLUX PROTEIN-RELATED"/>
    <property type="match status" value="1"/>
</dbReference>
<feature type="transmembrane region" description="Helical" evidence="8">
    <location>
        <begin position="53"/>
        <end position="76"/>
    </location>
</feature>
<sequence length="448" mass="46274">MSTAPRSSPGPSATTSSDAPDDAHPSFSQRVRNLVLRAAIDTRPLGLPAFRRLWIGQAVSFTGFQLTSVAISVQVYDLTKSSLWVGLLGPANLVPLIVFGLWGGAVADMMDRRRLLIMASLVTWVSTLGLLAQSLLHVGSVSLIIGLVVVQAVGFAISSPTRGAVIPRLLPVRLVPAANTLNFTASQVATFIGPVLAGVVIGHGGYAVAYGIDAVLFTVGLYAAVRLPALPPIGGEIRRAGLRSVVEGLRFLLTRPVLMMSFVVDIIAMGVAMPRALFPEVAETRFGGEEAVGWLVAAIAIGAVIGGLVSGWIGRIQRQGIALIAVIVVWGLAVAASGLAGSLWLAVLLLAVGGAADLVSAVFRQTILQTYAPDEMRGRLQGVFTVVVAGGPRLGDLRAGVTASIAGATASWTGGGLVCAGLVVVAGLAVPSFRRYTASTRGPADERG</sequence>
<accession>A0ABV5YN84</accession>
<evidence type="ECO:0000256" key="2">
    <source>
        <dbReference type="ARBA" id="ARBA00022448"/>
    </source>
</evidence>
<dbReference type="CDD" id="cd06173">
    <property type="entry name" value="MFS_MefA_like"/>
    <property type="match status" value="1"/>
</dbReference>
<evidence type="ECO:0000313" key="11">
    <source>
        <dbReference type="Proteomes" id="UP001589627"/>
    </source>
</evidence>
<keyword evidence="4 8" id="KW-0812">Transmembrane</keyword>
<feature type="transmembrane region" description="Helical" evidence="8">
    <location>
        <begin position="180"/>
        <end position="201"/>
    </location>
</feature>
<evidence type="ECO:0000256" key="7">
    <source>
        <dbReference type="SAM" id="MobiDB-lite"/>
    </source>
</evidence>
<dbReference type="Pfam" id="PF05977">
    <property type="entry name" value="MFS_3"/>
    <property type="match status" value="1"/>
</dbReference>
<dbReference type="EMBL" id="JBHLZP010000235">
    <property type="protein sequence ID" value="MFB9835897.1"/>
    <property type="molecule type" value="Genomic_DNA"/>
</dbReference>
<keyword evidence="6 8" id="KW-0472">Membrane</keyword>
<dbReference type="InterPro" id="IPR036259">
    <property type="entry name" value="MFS_trans_sf"/>
</dbReference>
<feature type="transmembrane region" description="Helical" evidence="8">
    <location>
        <begin position="115"/>
        <end position="135"/>
    </location>
</feature>
<feature type="compositionally biased region" description="Polar residues" evidence="7">
    <location>
        <begin position="1"/>
        <end position="18"/>
    </location>
</feature>